<organism evidence="1 2">
    <name type="scientific">Flavobacterium shii</name>
    <dbReference type="NCBI Taxonomy" id="2987687"/>
    <lineage>
        <taxon>Bacteria</taxon>
        <taxon>Pseudomonadati</taxon>
        <taxon>Bacteroidota</taxon>
        <taxon>Flavobacteriia</taxon>
        <taxon>Flavobacteriales</taxon>
        <taxon>Flavobacteriaceae</taxon>
        <taxon>Flavobacterium</taxon>
    </lineage>
</organism>
<dbReference type="PANTHER" id="PTHR41244:SF1">
    <property type="entry name" value="GLYCOSYLTRANSFERASE"/>
    <property type="match status" value="1"/>
</dbReference>
<dbReference type="EMBL" id="JAOZEW010000005">
    <property type="protein sequence ID" value="MCV9927427.1"/>
    <property type="molecule type" value="Genomic_DNA"/>
</dbReference>
<keyword evidence="2" id="KW-1185">Reference proteome</keyword>
<accession>A0A9X2ZCX7</accession>
<sequence>MKTKISTKARVLAFYLPQFHPIPENDKWWGKGFTEWTNVGKAKKLFKEHYQPRVPADLGYYDLRVSEARKAQADMAKEYGIEGFCYWHYWFGNGKRLIERPFNEVLASGEPDFPFCLAWANETWKGFAHGLTNRNVLIEQLYPGEDDYVAHFNEVLPALKDKRYITVEGKPLFYIYQPFKLPNAKLFMELWKKLAKENGLEGIYFVANHDEPVSYQSVIDLGFDAVHLNRMFAFGKKKKSFLTKLYFYLRRKILNTSNVFNYKSVYNSFIGEEDAKENVFPTIIPGWDHTPRSGIKGLVYHNSTPDLFGKHIKEALEITKSKDDEKNIIFLKSWNEWAEGNYMEPDLRWGKKYLEELKKHIMICHINIL</sequence>
<comment type="caution">
    <text evidence="1">The sequence shown here is derived from an EMBL/GenBank/DDBJ whole genome shotgun (WGS) entry which is preliminary data.</text>
</comment>
<reference evidence="1" key="1">
    <citation type="submission" date="2022-10" db="EMBL/GenBank/DDBJ databases">
        <title>Two novel species of Flavobacterium.</title>
        <authorList>
            <person name="Liu Q."/>
            <person name="Xin Y.-H."/>
        </authorList>
    </citation>
    <scope>NUCLEOTIDE SEQUENCE</scope>
    <source>
        <strain evidence="1">LS1R49</strain>
    </source>
</reference>
<dbReference type="Proteomes" id="UP001151079">
    <property type="component" value="Unassembled WGS sequence"/>
</dbReference>
<proteinExistence type="predicted"/>
<evidence type="ECO:0000313" key="1">
    <source>
        <dbReference type="EMBL" id="MCV9927427.1"/>
    </source>
</evidence>
<gene>
    <name evidence="1" type="ORF">OIU83_07175</name>
</gene>
<dbReference type="Gene3D" id="3.20.20.80">
    <property type="entry name" value="Glycosidases"/>
    <property type="match status" value="1"/>
</dbReference>
<dbReference type="CDD" id="cd11579">
    <property type="entry name" value="Glyco_tran_WbsX"/>
    <property type="match status" value="1"/>
</dbReference>
<dbReference type="PANTHER" id="PTHR41244">
    <property type="entry name" value="RHAMNAN SYNTHESIS F"/>
    <property type="match status" value="1"/>
</dbReference>
<evidence type="ECO:0000313" key="2">
    <source>
        <dbReference type="Proteomes" id="UP001151079"/>
    </source>
</evidence>
<dbReference type="RefSeq" id="WP_264205565.1">
    <property type="nucleotide sequence ID" value="NZ_JAOZEW010000005.1"/>
</dbReference>
<dbReference type="Pfam" id="PF14307">
    <property type="entry name" value="Glyco_tran_WbsX"/>
    <property type="match status" value="1"/>
</dbReference>
<keyword evidence="1" id="KW-0378">Hydrolase</keyword>
<dbReference type="AlphaFoldDB" id="A0A9X2ZCX7"/>
<dbReference type="InterPro" id="IPR032719">
    <property type="entry name" value="WbsX"/>
</dbReference>
<dbReference type="GO" id="GO:0016787">
    <property type="term" value="F:hydrolase activity"/>
    <property type="evidence" value="ECO:0007669"/>
    <property type="project" value="UniProtKB-KW"/>
</dbReference>
<name>A0A9X2ZCX7_9FLAO</name>
<protein>
    <submittedName>
        <fullName evidence="1">Glycoside hydrolase family 99-like domain-containing protein</fullName>
    </submittedName>
</protein>